<proteinExistence type="predicted"/>
<dbReference type="EMBL" id="LAZR01016909">
    <property type="protein sequence ID" value="KKM02511.1"/>
    <property type="molecule type" value="Genomic_DNA"/>
</dbReference>
<dbReference type="AlphaFoldDB" id="A0A0F9J9J1"/>
<gene>
    <name evidence="1" type="ORF">LCGC14_1783650</name>
</gene>
<accession>A0A0F9J9J1</accession>
<name>A0A0F9J9J1_9ZZZZ</name>
<reference evidence="1" key="1">
    <citation type="journal article" date="2015" name="Nature">
        <title>Complex archaea that bridge the gap between prokaryotes and eukaryotes.</title>
        <authorList>
            <person name="Spang A."/>
            <person name="Saw J.H."/>
            <person name="Jorgensen S.L."/>
            <person name="Zaremba-Niedzwiedzka K."/>
            <person name="Martijn J."/>
            <person name="Lind A.E."/>
            <person name="van Eijk R."/>
            <person name="Schleper C."/>
            <person name="Guy L."/>
            <person name="Ettema T.J."/>
        </authorList>
    </citation>
    <scope>NUCLEOTIDE SEQUENCE</scope>
</reference>
<protein>
    <submittedName>
        <fullName evidence="1">Uncharacterized protein</fullName>
    </submittedName>
</protein>
<organism evidence="1">
    <name type="scientific">marine sediment metagenome</name>
    <dbReference type="NCBI Taxonomy" id="412755"/>
    <lineage>
        <taxon>unclassified sequences</taxon>
        <taxon>metagenomes</taxon>
        <taxon>ecological metagenomes</taxon>
    </lineage>
</organism>
<sequence length="197" mass="22973">MNINILPGDFAIVDSSRFGAKAVKYLMRSPTIWQDFYRMATNTLEIPLHYHALMFENGDYIIEQQGKCIRRTSEKILNTNNNLIIFRIKGISQEDRQNLITVAKADLGKGYGVISCLAKFLTWTTFIPYFARYIKWDNTHICINRICKWAYQVTDELFGKKTYLESTTWSLYKYVIAHPEKFEIVYSGNPREDNLSA</sequence>
<comment type="caution">
    <text evidence="1">The sequence shown here is derived from an EMBL/GenBank/DDBJ whole genome shotgun (WGS) entry which is preliminary data.</text>
</comment>
<evidence type="ECO:0000313" key="1">
    <source>
        <dbReference type="EMBL" id="KKM02511.1"/>
    </source>
</evidence>